<organism evidence="1 2">
    <name type="scientific">Aphanothece sacrum FPU1</name>
    <dbReference type="NCBI Taxonomy" id="1920663"/>
    <lineage>
        <taxon>Bacteria</taxon>
        <taxon>Bacillati</taxon>
        <taxon>Cyanobacteriota</taxon>
        <taxon>Cyanophyceae</taxon>
        <taxon>Oscillatoriophycideae</taxon>
        <taxon>Chroococcales</taxon>
        <taxon>Aphanothecaceae</taxon>
        <taxon>Aphanothece</taxon>
    </lineage>
</organism>
<dbReference type="OrthoDB" id="488904at2"/>
<accession>A0A401IDA3</accession>
<reference evidence="2" key="1">
    <citation type="submission" date="2017-05" db="EMBL/GenBank/DDBJ databases">
        <title>Physiological properties and genetic analysis related to exopolysaccharide production of fresh-water unicellular cyanobacterium Aphanothece sacrum, Suizenji Nori, that has been cultured as a food source in Japan.</title>
        <authorList>
            <person name="Kanesaki Y."/>
            <person name="Yoshikawa S."/>
            <person name="Ohki K."/>
        </authorList>
    </citation>
    <scope>NUCLEOTIDE SEQUENCE [LARGE SCALE GENOMIC DNA]</scope>
    <source>
        <strain evidence="2">FPU1</strain>
    </source>
</reference>
<dbReference type="RefSeq" id="WP_124977766.1">
    <property type="nucleotide sequence ID" value="NZ_BDQK01000001.1"/>
</dbReference>
<dbReference type="Proteomes" id="UP000287247">
    <property type="component" value="Unassembled WGS sequence"/>
</dbReference>
<comment type="caution">
    <text evidence="1">The sequence shown here is derived from an EMBL/GenBank/DDBJ whole genome shotgun (WGS) entry which is preliminary data.</text>
</comment>
<dbReference type="EMBL" id="BDQK01000001">
    <property type="protein sequence ID" value="GBF79255.1"/>
    <property type="molecule type" value="Genomic_DNA"/>
</dbReference>
<evidence type="ECO:0000313" key="1">
    <source>
        <dbReference type="EMBL" id="GBF79255.1"/>
    </source>
</evidence>
<evidence type="ECO:0000313" key="2">
    <source>
        <dbReference type="Proteomes" id="UP000287247"/>
    </source>
</evidence>
<name>A0A401IDA3_APHSA</name>
<proteinExistence type="predicted"/>
<keyword evidence="2" id="KW-1185">Reference proteome</keyword>
<gene>
    <name evidence="1" type="ORF">AsFPU1_0648</name>
</gene>
<protein>
    <submittedName>
        <fullName evidence="1">Dihydroxy-acid dehydratase</fullName>
    </submittedName>
</protein>
<sequence length="61" mass="6942">MIEPTEEQYLIIQALDTLELLGSHFFDGETGDWYIQTPSLNLPHAIILLDGSIVSLNWKQL</sequence>
<dbReference type="AlphaFoldDB" id="A0A401IDA3"/>